<evidence type="ECO:0000313" key="2">
    <source>
        <dbReference type="Proteomes" id="UP000838748"/>
    </source>
</evidence>
<keyword evidence="2" id="KW-1185">Reference proteome</keyword>
<proteinExistence type="predicted"/>
<name>A0ABN8E0V6_9VIBR</name>
<protein>
    <submittedName>
        <fullName evidence="1">Uncharacterized protein</fullName>
    </submittedName>
</protein>
<accession>A0ABN8E0V6</accession>
<reference evidence="1" key="1">
    <citation type="submission" date="2021-11" db="EMBL/GenBank/DDBJ databases">
        <authorList>
            <person name="Rodrigo-Torres L."/>
            <person name="Arahal R. D."/>
            <person name="Lucena T."/>
        </authorList>
    </citation>
    <scope>NUCLEOTIDE SEQUENCE</scope>
    <source>
        <strain evidence="1">CECT 7928</strain>
    </source>
</reference>
<evidence type="ECO:0000313" key="1">
    <source>
        <dbReference type="EMBL" id="CAH0536318.1"/>
    </source>
</evidence>
<dbReference type="EMBL" id="CAKLDM010000001">
    <property type="protein sequence ID" value="CAH0536318.1"/>
    <property type="molecule type" value="Genomic_DNA"/>
</dbReference>
<sequence>MVSERLDRNYKLRFRLALVLNGIGMEDKKRLVVGDHVRPQSDLFGLLLDNMPIMDVMFVDHDNGVAECQYYDQYQQKHSHILLISILEKVPQK</sequence>
<organism evidence="1 2">
    <name type="scientific">Vibrio marisflavi CECT 7928</name>
    <dbReference type="NCBI Taxonomy" id="634439"/>
    <lineage>
        <taxon>Bacteria</taxon>
        <taxon>Pseudomonadati</taxon>
        <taxon>Pseudomonadota</taxon>
        <taxon>Gammaproteobacteria</taxon>
        <taxon>Vibrionales</taxon>
        <taxon>Vibrionaceae</taxon>
        <taxon>Vibrio</taxon>
    </lineage>
</organism>
<gene>
    <name evidence="1" type="ORF">VMF7928_00330</name>
</gene>
<comment type="caution">
    <text evidence="1">The sequence shown here is derived from an EMBL/GenBank/DDBJ whole genome shotgun (WGS) entry which is preliminary data.</text>
</comment>
<dbReference type="Proteomes" id="UP000838748">
    <property type="component" value="Unassembled WGS sequence"/>
</dbReference>